<feature type="transmembrane region" description="Helical" evidence="7">
    <location>
        <begin position="448"/>
        <end position="471"/>
    </location>
</feature>
<dbReference type="STRING" id="106004.A0A1Y2DP43"/>
<feature type="transmembrane region" description="Helical" evidence="7">
    <location>
        <begin position="374"/>
        <end position="400"/>
    </location>
</feature>
<dbReference type="OrthoDB" id="6612291at2759"/>
<dbReference type="InterPro" id="IPR036259">
    <property type="entry name" value="MFS_trans_sf"/>
</dbReference>
<keyword evidence="10" id="KW-1185">Reference proteome</keyword>
<sequence>MGDSSNKPTELSHHEDPTSARLEQAGAATRAEARSVWSVLKENKKALAVILAVQSNAIIVGIEFSLPGNLLGIPAFVKEFGELSPATGSYAVEARVLTIWASLFAVAQMSGQFAGGFLSDRFGRRPTLYSVIFWTYIGVMLEVIATTWEMWLGSKIVIGFATGLMQATVTTVVSELAPRELRAIGLSFFNMAMNIGGLVATLVPWATNRAYGTDVSDLRAFRVPLYMALASPTITLILQLFLLPESPWWLLIKGKKDAARKSLIFMNSGNKNYDADQAILELEYTLQKEHELAEQARSSSYFDCFRGDDLRRTFCAVFPALTQNLTGQNLAGTYATYFFSLAGASDPLISSVITTAVGLAANFLSFFLLDSKRIGRWALLFGGLIVMTLSMLAIALIDVIGKGEYSSAAGKCLTLFVSLFIAASTVGPGVVGWTFTGESGSAHLRAKTITLGTMGNACAGLVFTSVLPYLLDADQANLGPKTGFIFFGLGVFCILAVYFFIPDFTGRSFAEIDELFARRIKARQFAKTTTTGFYGNDLEVTKQEVEGKL</sequence>
<dbReference type="PROSITE" id="PS50850">
    <property type="entry name" value="MFS"/>
    <property type="match status" value="1"/>
</dbReference>
<feature type="transmembrane region" description="Helical" evidence="7">
    <location>
        <begin position="184"/>
        <end position="205"/>
    </location>
</feature>
<dbReference type="Gene3D" id="1.20.1250.20">
    <property type="entry name" value="MFS general substrate transporter like domains"/>
    <property type="match status" value="1"/>
</dbReference>
<dbReference type="PANTHER" id="PTHR48022">
    <property type="entry name" value="PLASTIDIC GLUCOSE TRANSPORTER 4"/>
    <property type="match status" value="1"/>
</dbReference>
<reference evidence="9 10" key="1">
    <citation type="submission" date="2016-07" db="EMBL/GenBank/DDBJ databases">
        <title>Pervasive Adenine N6-methylation of Active Genes in Fungi.</title>
        <authorList>
            <consortium name="DOE Joint Genome Institute"/>
            <person name="Mondo S.J."/>
            <person name="Dannebaum R.O."/>
            <person name="Kuo R.C."/>
            <person name="Labutti K."/>
            <person name="Haridas S."/>
            <person name="Kuo A."/>
            <person name="Salamov A."/>
            <person name="Ahrendt S.R."/>
            <person name="Lipzen A."/>
            <person name="Sullivan W."/>
            <person name="Andreopoulos W.B."/>
            <person name="Clum A."/>
            <person name="Lindquist E."/>
            <person name="Daum C."/>
            <person name="Ramamoorthy G.K."/>
            <person name="Gryganskyi A."/>
            <person name="Culley D."/>
            <person name="Magnuson J.K."/>
            <person name="James T.Y."/>
            <person name="O'Malley M.A."/>
            <person name="Stajich J.E."/>
            <person name="Spatafora J.W."/>
            <person name="Visel A."/>
            <person name="Grigoriev I.V."/>
        </authorList>
    </citation>
    <scope>NUCLEOTIDE SEQUENCE [LARGE SCALE GENOMIC DNA]</scope>
    <source>
        <strain evidence="9 10">62-1032</strain>
    </source>
</reference>
<organism evidence="9 10">
    <name type="scientific">Leucosporidium creatinivorum</name>
    <dbReference type="NCBI Taxonomy" id="106004"/>
    <lineage>
        <taxon>Eukaryota</taxon>
        <taxon>Fungi</taxon>
        <taxon>Dikarya</taxon>
        <taxon>Basidiomycota</taxon>
        <taxon>Pucciniomycotina</taxon>
        <taxon>Microbotryomycetes</taxon>
        <taxon>Leucosporidiales</taxon>
        <taxon>Leucosporidium</taxon>
    </lineage>
</organism>
<dbReference type="InterPro" id="IPR020846">
    <property type="entry name" value="MFS_dom"/>
</dbReference>
<dbReference type="InterPro" id="IPR005829">
    <property type="entry name" value="Sugar_transporter_CS"/>
</dbReference>
<feature type="transmembrane region" description="Helical" evidence="7">
    <location>
        <begin position="97"/>
        <end position="119"/>
    </location>
</feature>
<evidence type="ECO:0000256" key="1">
    <source>
        <dbReference type="ARBA" id="ARBA00004141"/>
    </source>
</evidence>
<feature type="transmembrane region" description="Helical" evidence="7">
    <location>
        <begin position="225"/>
        <end position="243"/>
    </location>
</feature>
<dbReference type="Pfam" id="PF00083">
    <property type="entry name" value="Sugar_tr"/>
    <property type="match status" value="1"/>
</dbReference>
<name>A0A1Y2DP43_9BASI</name>
<comment type="subcellular location">
    <subcellularLocation>
        <location evidence="1">Membrane</location>
        <topology evidence="1">Multi-pass membrane protein</topology>
    </subcellularLocation>
</comment>
<feature type="domain" description="Major facilitator superfamily (MFS) profile" evidence="8">
    <location>
        <begin position="49"/>
        <end position="505"/>
    </location>
</feature>
<comment type="caution">
    <text evidence="9">The sequence shown here is derived from an EMBL/GenBank/DDBJ whole genome shotgun (WGS) entry which is preliminary data.</text>
</comment>
<dbReference type="GO" id="GO:0016020">
    <property type="term" value="C:membrane"/>
    <property type="evidence" value="ECO:0007669"/>
    <property type="project" value="UniProtKB-SubCell"/>
</dbReference>
<feature type="transmembrane region" description="Helical" evidence="7">
    <location>
        <begin position="157"/>
        <end position="177"/>
    </location>
</feature>
<feature type="transmembrane region" description="Helical" evidence="7">
    <location>
        <begin position="412"/>
        <end position="436"/>
    </location>
</feature>
<dbReference type="InterPro" id="IPR005828">
    <property type="entry name" value="MFS_sugar_transport-like"/>
</dbReference>
<comment type="similarity">
    <text evidence="2">Belongs to the major facilitator superfamily. Sugar transporter (TC 2.A.1.1) family.</text>
</comment>
<feature type="transmembrane region" description="Helical" evidence="7">
    <location>
        <begin position="483"/>
        <end position="501"/>
    </location>
</feature>
<evidence type="ECO:0000313" key="9">
    <source>
        <dbReference type="EMBL" id="ORY61063.1"/>
    </source>
</evidence>
<dbReference type="Proteomes" id="UP000193467">
    <property type="component" value="Unassembled WGS sequence"/>
</dbReference>
<evidence type="ECO:0000313" key="10">
    <source>
        <dbReference type="Proteomes" id="UP000193467"/>
    </source>
</evidence>
<dbReference type="AlphaFoldDB" id="A0A1Y2DP43"/>
<evidence type="ECO:0000256" key="7">
    <source>
        <dbReference type="SAM" id="Phobius"/>
    </source>
</evidence>
<dbReference type="EMBL" id="MCGR01000073">
    <property type="protein sequence ID" value="ORY61063.1"/>
    <property type="molecule type" value="Genomic_DNA"/>
</dbReference>
<feature type="transmembrane region" description="Helical" evidence="7">
    <location>
        <begin position="348"/>
        <end position="368"/>
    </location>
</feature>
<evidence type="ECO:0000256" key="2">
    <source>
        <dbReference type="ARBA" id="ARBA00010992"/>
    </source>
</evidence>
<evidence type="ECO:0000256" key="3">
    <source>
        <dbReference type="ARBA" id="ARBA00022692"/>
    </source>
</evidence>
<dbReference type="InterPro" id="IPR050360">
    <property type="entry name" value="MFS_Sugar_Transporters"/>
</dbReference>
<dbReference type="PANTHER" id="PTHR48022:SF22">
    <property type="entry name" value="MAJOR FACILITATOR SUPERFAMILY (MFS) PROFILE DOMAIN-CONTAINING PROTEIN"/>
    <property type="match status" value="1"/>
</dbReference>
<dbReference type="FunFam" id="1.20.1250.20:FF:000078">
    <property type="entry name" value="MFS maltose transporter, putative"/>
    <property type="match status" value="1"/>
</dbReference>
<feature type="transmembrane region" description="Helical" evidence="7">
    <location>
        <begin position="47"/>
        <end position="77"/>
    </location>
</feature>
<keyword evidence="4 7" id="KW-1133">Transmembrane helix</keyword>
<evidence type="ECO:0000256" key="5">
    <source>
        <dbReference type="ARBA" id="ARBA00023136"/>
    </source>
</evidence>
<dbReference type="InParanoid" id="A0A1Y2DP43"/>
<protein>
    <submittedName>
        <fullName evidence="9">General substrate transporter</fullName>
    </submittedName>
</protein>
<keyword evidence="5 7" id="KW-0472">Membrane</keyword>
<dbReference type="PROSITE" id="PS00216">
    <property type="entry name" value="SUGAR_TRANSPORT_1"/>
    <property type="match status" value="1"/>
</dbReference>
<evidence type="ECO:0000256" key="6">
    <source>
        <dbReference type="SAM" id="MobiDB-lite"/>
    </source>
</evidence>
<feature type="region of interest" description="Disordered" evidence="6">
    <location>
        <begin position="1"/>
        <end position="25"/>
    </location>
</feature>
<accession>A0A1Y2DP43</accession>
<dbReference type="SUPFAM" id="SSF103473">
    <property type="entry name" value="MFS general substrate transporter"/>
    <property type="match status" value="1"/>
</dbReference>
<dbReference type="GO" id="GO:0005351">
    <property type="term" value="F:carbohydrate:proton symporter activity"/>
    <property type="evidence" value="ECO:0007669"/>
    <property type="project" value="TreeGrafter"/>
</dbReference>
<feature type="transmembrane region" description="Helical" evidence="7">
    <location>
        <begin position="131"/>
        <end position="151"/>
    </location>
</feature>
<evidence type="ECO:0000259" key="8">
    <source>
        <dbReference type="PROSITE" id="PS50850"/>
    </source>
</evidence>
<proteinExistence type="inferred from homology"/>
<evidence type="ECO:0000256" key="4">
    <source>
        <dbReference type="ARBA" id="ARBA00022989"/>
    </source>
</evidence>
<keyword evidence="3 7" id="KW-0812">Transmembrane</keyword>
<gene>
    <name evidence="9" type="ORF">BCR35DRAFT_334980</name>
</gene>